<protein>
    <submittedName>
        <fullName evidence="1">Uncharacterized protein</fullName>
    </submittedName>
</protein>
<comment type="caution">
    <text evidence="1">The sequence shown here is derived from an EMBL/GenBank/DDBJ whole genome shotgun (WGS) entry which is preliminary data.</text>
</comment>
<organism evidence="1 2">
    <name type="scientific">Cocos nucifera</name>
    <name type="common">Coconut palm</name>
    <dbReference type="NCBI Taxonomy" id="13894"/>
    <lineage>
        <taxon>Eukaryota</taxon>
        <taxon>Viridiplantae</taxon>
        <taxon>Streptophyta</taxon>
        <taxon>Embryophyta</taxon>
        <taxon>Tracheophyta</taxon>
        <taxon>Spermatophyta</taxon>
        <taxon>Magnoliopsida</taxon>
        <taxon>Liliopsida</taxon>
        <taxon>Arecaceae</taxon>
        <taxon>Arecoideae</taxon>
        <taxon>Cocoseae</taxon>
        <taxon>Attaleinae</taxon>
        <taxon>Cocos</taxon>
    </lineage>
</organism>
<sequence length="105" mass="11772">MSWMAPAKSSSLLQYRIVGWGRNEREGSGRAWAIGSKGVKDGWAVVEEKMLEMEQWQRDWMRVKMGEDPLQLPSDFLDGTLEIVISATKLDSGVGEKEREGSGRA</sequence>
<accession>A0A8K0IYD2</accession>
<reference evidence="1" key="2">
    <citation type="submission" date="2019-07" db="EMBL/GenBank/DDBJ databases">
        <authorList>
            <person name="Yang Y."/>
            <person name="Bocs S."/>
            <person name="Baudouin L."/>
        </authorList>
    </citation>
    <scope>NUCLEOTIDE SEQUENCE</scope>
    <source>
        <tissue evidence="1">Spear leaf of Hainan Tall coconut</tissue>
    </source>
</reference>
<evidence type="ECO:0000313" key="2">
    <source>
        <dbReference type="Proteomes" id="UP000797356"/>
    </source>
</evidence>
<dbReference type="Proteomes" id="UP000797356">
    <property type="component" value="Chromosome 16"/>
</dbReference>
<evidence type="ECO:0000313" key="1">
    <source>
        <dbReference type="EMBL" id="KAG1371401.1"/>
    </source>
</evidence>
<reference evidence="1" key="1">
    <citation type="journal article" date="2017" name="Gigascience">
        <title>The genome draft of coconut (Cocos nucifera).</title>
        <authorList>
            <person name="Xiao Y."/>
            <person name="Xu P."/>
            <person name="Fan H."/>
            <person name="Baudouin L."/>
            <person name="Xia W."/>
            <person name="Bocs S."/>
            <person name="Xu J."/>
            <person name="Li Q."/>
            <person name="Guo A."/>
            <person name="Zhou L."/>
            <person name="Li J."/>
            <person name="Wu Y."/>
            <person name="Ma Z."/>
            <person name="Armero A."/>
            <person name="Issali A.E."/>
            <person name="Liu N."/>
            <person name="Peng M."/>
            <person name="Yang Y."/>
        </authorList>
    </citation>
    <scope>NUCLEOTIDE SEQUENCE</scope>
    <source>
        <tissue evidence="1">Spear leaf of Hainan Tall coconut</tissue>
    </source>
</reference>
<gene>
    <name evidence="1" type="ORF">COCNU_16G004950</name>
</gene>
<keyword evidence="2" id="KW-1185">Reference proteome</keyword>
<proteinExistence type="predicted"/>
<name>A0A8K0IYD2_COCNU</name>
<dbReference type="AlphaFoldDB" id="A0A8K0IYD2"/>
<dbReference type="EMBL" id="CM017887">
    <property type="protein sequence ID" value="KAG1371401.1"/>
    <property type="molecule type" value="Genomic_DNA"/>
</dbReference>